<organism evidence="2">
    <name type="scientific">Arundo donax</name>
    <name type="common">Giant reed</name>
    <name type="synonym">Donax arundinaceus</name>
    <dbReference type="NCBI Taxonomy" id="35708"/>
    <lineage>
        <taxon>Eukaryota</taxon>
        <taxon>Viridiplantae</taxon>
        <taxon>Streptophyta</taxon>
        <taxon>Embryophyta</taxon>
        <taxon>Tracheophyta</taxon>
        <taxon>Spermatophyta</taxon>
        <taxon>Magnoliopsida</taxon>
        <taxon>Liliopsida</taxon>
        <taxon>Poales</taxon>
        <taxon>Poaceae</taxon>
        <taxon>PACMAD clade</taxon>
        <taxon>Arundinoideae</taxon>
        <taxon>Arundineae</taxon>
        <taxon>Arundo</taxon>
    </lineage>
</organism>
<dbReference type="EMBL" id="GBRH01184129">
    <property type="protein sequence ID" value="JAE13767.1"/>
    <property type="molecule type" value="Transcribed_RNA"/>
</dbReference>
<reference evidence="2" key="2">
    <citation type="journal article" date="2015" name="Data Brief">
        <title>Shoot transcriptome of the giant reed, Arundo donax.</title>
        <authorList>
            <person name="Barrero R.A."/>
            <person name="Guerrero F.D."/>
            <person name="Moolhuijzen P."/>
            <person name="Goolsby J.A."/>
            <person name="Tidwell J."/>
            <person name="Bellgard S.E."/>
            <person name="Bellgard M.I."/>
        </authorList>
    </citation>
    <scope>NUCLEOTIDE SEQUENCE</scope>
    <source>
        <tissue evidence="2">Shoot tissue taken approximately 20 cm above the soil surface</tissue>
    </source>
</reference>
<proteinExistence type="predicted"/>
<accession>A0A0A9FNA7</accession>
<reference evidence="2" key="1">
    <citation type="submission" date="2014-09" db="EMBL/GenBank/DDBJ databases">
        <authorList>
            <person name="Magalhaes I.L.F."/>
            <person name="Oliveira U."/>
            <person name="Santos F.R."/>
            <person name="Vidigal T.H.D.A."/>
            <person name="Brescovit A.D."/>
            <person name="Santos A.J."/>
        </authorList>
    </citation>
    <scope>NUCLEOTIDE SEQUENCE</scope>
    <source>
        <tissue evidence="2">Shoot tissue taken approximately 20 cm above the soil surface</tissue>
    </source>
</reference>
<evidence type="ECO:0000256" key="1">
    <source>
        <dbReference type="SAM" id="MobiDB-lite"/>
    </source>
</evidence>
<sequence length="30" mass="3299">MTASNTRPHLCRKDLQSSPCHKGQSLATDD</sequence>
<dbReference type="AlphaFoldDB" id="A0A0A9FNA7"/>
<feature type="region of interest" description="Disordered" evidence="1">
    <location>
        <begin position="1"/>
        <end position="30"/>
    </location>
</feature>
<evidence type="ECO:0000313" key="2">
    <source>
        <dbReference type="EMBL" id="JAE13767.1"/>
    </source>
</evidence>
<protein>
    <submittedName>
        <fullName evidence="2">Uncharacterized protein</fullName>
    </submittedName>
</protein>
<name>A0A0A9FNA7_ARUDO</name>